<keyword evidence="2" id="KW-0720">Serine protease</keyword>
<dbReference type="CDD" id="cd00190">
    <property type="entry name" value="Tryp_SPc"/>
    <property type="match status" value="1"/>
</dbReference>
<dbReference type="Proteomes" id="UP001159363">
    <property type="component" value="Chromosome 3"/>
</dbReference>
<dbReference type="PANTHER" id="PTHR24258">
    <property type="entry name" value="SERINE PROTEASE-RELATED"/>
    <property type="match status" value="1"/>
</dbReference>
<keyword evidence="6" id="KW-1185">Reference proteome</keyword>
<accession>A0ABQ9HXF3</accession>
<feature type="compositionally biased region" description="Basic and acidic residues" evidence="3">
    <location>
        <begin position="12"/>
        <end position="21"/>
    </location>
</feature>
<dbReference type="PROSITE" id="PS00135">
    <property type="entry name" value="TRYPSIN_SER"/>
    <property type="match status" value="1"/>
</dbReference>
<keyword evidence="2" id="KW-0378">Hydrolase</keyword>
<evidence type="ECO:0000256" key="1">
    <source>
        <dbReference type="ARBA" id="ARBA00023157"/>
    </source>
</evidence>
<dbReference type="InterPro" id="IPR033116">
    <property type="entry name" value="TRYPSIN_SER"/>
</dbReference>
<feature type="region of interest" description="Disordered" evidence="3">
    <location>
        <begin position="1"/>
        <end position="26"/>
    </location>
</feature>
<sequence length="415" mass="45175">MEMVKGTCGNRHRNEGAREDPPTNGIVRHDYHMRRSGSDERIVGGQEALEHSFPYQAALFLPVKGGKSFCGGSVIADQWLLTAAHCVDSWSLLRLVSPAEVVLGAHNIRKVENSQVNLTSGEVHVHPGWNRSTLRDDLALIKLSRSIQYNDNIRPVRLPSRAQMSESFAGEKATVSGWGLTSDGKKEVSFSHLQVSQSTTMRIIKQDLHTYKCTVVHQLLNVDKAARVQFCEWFLSNIAPEVLQNGNVFSSDKHGSICQAAEQTNLCHPVLQIYPSVIPSCGSGNSPHTLEELQANIITAIDAIPQHVLGLDSSAGPELRFITQPVMSNFLCNLLFFGAVASTHVCTSGEGGRNTCSGDSGGPLVIEEADGERTQIGVVSFGLALSCQIGWPAAYTRVSSYMDWVSQVTGIPIRD</sequence>
<dbReference type="PRINTS" id="PR00722">
    <property type="entry name" value="CHYMOTRYPSIN"/>
</dbReference>
<dbReference type="PROSITE" id="PS50240">
    <property type="entry name" value="TRYPSIN_DOM"/>
    <property type="match status" value="1"/>
</dbReference>
<name>A0ABQ9HXF3_9NEOP</name>
<dbReference type="InterPro" id="IPR009003">
    <property type="entry name" value="Peptidase_S1_PA"/>
</dbReference>
<proteinExistence type="predicted"/>
<evidence type="ECO:0000313" key="5">
    <source>
        <dbReference type="EMBL" id="KAJ8889049.1"/>
    </source>
</evidence>
<dbReference type="InterPro" id="IPR001254">
    <property type="entry name" value="Trypsin_dom"/>
</dbReference>
<dbReference type="Pfam" id="PF00089">
    <property type="entry name" value="Trypsin"/>
    <property type="match status" value="2"/>
</dbReference>
<keyword evidence="2" id="KW-0645">Protease</keyword>
<evidence type="ECO:0000313" key="6">
    <source>
        <dbReference type="Proteomes" id="UP001159363"/>
    </source>
</evidence>
<dbReference type="SMART" id="SM00020">
    <property type="entry name" value="Tryp_SPc"/>
    <property type="match status" value="1"/>
</dbReference>
<comment type="caution">
    <text evidence="5">The sequence shown here is derived from an EMBL/GenBank/DDBJ whole genome shotgun (WGS) entry which is preliminary data.</text>
</comment>
<dbReference type="InterPro" id="IPR043504">
    <property type="entry name" value="Peptidase_S1_PA_chymotrypsin"/>
</dbReference>
<dbReference type="Gene3D" id="2.40.10.10">
    <property type="entry name" value="Trypsin-like serine proteases"/>
    <property type="match status" value="2"/>
</dbReference>
<protein>
    <recommendedName>
        <fullName evidence="4">Peptidase S1 domain-containing protein</fullName>
    </recommendedName>
</protein>
<dbReference type="InterPro" id="IPR001314">
    <property type="entry name" value="Peptidase_S1A"/>
</dbReference>
<dbReference type="PROSITE" id="PS00134">
    <property type="entry name" value="TRYPSIN_HIS"/>
    <property type="match status" value="1"/>
</dbReference>
<dbReference type="PANTHER" id="PTHR24258:SF136">
    <property type="entry name" value="GH06673P-RELATED"/>
    <property type="match status" value="1"/>
</dbReference>
<dbReference type="EMBL" id="JARBHB010000003">
    <property type="protein sequence ID" value="KAJ8889049.1"/>
    <property type="molecule type" value="Genomic_DNA"/>
</dbReference>
<evidence type="ECO:0000259" key="4">
    <source>
        <dbReference type="PROSITE" id="PS50240"/>
    </source>
</evidence>
<organism evidence="5 6">
    <name type="scientific">Dryococelus australis</name>
    <dbReference type="NCBI Taxonomy" id="614101"/>
    <lineage>
        <taxon>Eukaryota</taxon>
        <taxon>Metazoa</taxon>
        <taxon>Ecdysozoa</taxon>
        <taxon>Arthropoda</taxon>
        <taxon>Hexapoda</taxon>
        <taxon>Insecta</taxon>
        <taxon>Pterygota</taxon>
        <taxon>Neoptera</taxon>
        <taxon>Polyneoptera</taxon>
        <taxon>Phasmatodea</taxon>
        <taxon>Verophasmatodea</taxon>
        <taxon>Anareolatae</taxon>
        <taxon>Phasmatidae</taxon>
        <taxon>Eurycanthinae</taxon>
        <taxon>Dryococelus</taxon>
    </lineage>
</organism>
<evidence type="ECO:0000256" key="3">
    <source>
        <dbReference type="SAM" id="MobiDB-lite"/>
    </source>
</evidence>
<dbReference type="SUPFAM" id="SSF50494">
    <property type="entry name" value="Trypsin-like serine proteases"/>
    <property type="match status" value="1"/>
</dbReference>
<dbReference type="InterPro" id="IPR018114">
    <property type="entry name" value="TRYPSIN_HIS"/>
</dbReference>
<reference evidence="5 6" key="1">
    <citation type="submission" date="2023-02" db="EMBL/GenBank/DDBJ databases">
        <title>LHISI_Scaffold_Assembly.</title>
        <authorList>
            <person name="Stuart O.P."/>
            <person name="Cleave R."/>
            <person name="Magrath M.J.L."/>
            <person name="Mikheyev A.S."/>
        </authorList>
    </citation>
    <scope>NUCLEOTIDE SEQUENCE [LARGE SCALE GENOMIC DNA]</scope>
    <source>
        <strain evidence="5">Daus_M_001</strain>
        <tissue evidence="5">Leg muscle</tissue>
    </source>
</reference>
<feature type="domain" description="Peptidase S1" evidence="4">
    <location>
        <begin position="42"/>
        <end position="410"/>
    </location>
</feature>
<gene>
    <name evidence="5" type="ORF">PR048_008543</name>
</gene>
<evidence type="ECO:0000256" key="2">
    <source>
        <dbReference type="RuleBase" id="RU363034"/>
    </source>
</evidence>
<keyword evidence="1" id="KW-1015">Disulfide bond</keyword>